<evidence type="ECO:0000313" key="1">
    <source>
        <dbReference type="EMBL" id="GAA2532743.1"/>
    </source>
</evidence>
<evidence type="ECO:0000313" key="2">
    <source>
        <dbReference type="Proteomes" id="UP001501095"/>
    </source>
</evidence>
<comment type="caution">
    <text evidence="1">The sequence shown here is derived from an EMBL/GenBank/DDBJ whole genome shotgun (WGS) entry which is preliminary data.</text>
</comment>
<protein>
    <submittedName>
        <fullName evidence="1">Uncharacterized protein</fullName>
    </submittedName>
</protein>
<organism evidence="1 2">
    <name type="scientific">Streptomyces levis</name>
    <dbReference type="NCBI Taxonomy" id="285566"/>
    <lineage>
        <taxon>Bacteria</taxon>
        <taxon>Bacillati</taxon>
        <taxon>Actinomycetota</taxon>
        <taxon>Actinomycetes</taxon>
        <taxon>Kitasatosporales</taxon>
        <taxon>Streptomycetaceae</taxon>
        <taxon>Streptomyces</taxon>
    </lineage>
</organism>
<dbReference type="Proteomes" id="UP001501095">
    <property type="component" value="Unassembled WGS sequence"/>
</dbReference>
<dbReference type="EMBL" id="BAAATM010000009">
    <property type="protein sequence ID" value="GAA2532743.1"/>
    <property type="molecule type" value="Genomic_DNA"/>
</dbReference>
<keyword evidence="2" id="KW-1185">Reference proteome</keyword>
<name>A0ABN3NU61_9ACTN</name>
<accession>A0ABN3NU61</accession>
<sequence length="62" mass="6504">MSIPNVLPAGDAVGGAPFDKAELSIDHRPVACHSDRQNVRYVTIPGGRANVTGTTSERQDAS</sequence>
<gene>
    <name evidence="1" type="ORF">GCM10010423_30530</name>
</gene>
<proteinExistence type="predicted"/>
<reference evidence="1 2" key="1">
    <citation type="journal article" date="2019" name="Int. J. Syst. Evol. Microbiol.">
        <title>The Global Catalogue of Microorganisms (GCM) 10K type strain sequencing project: providing services to taxonomists for standard genome sequencing and annotation.</title>
        <authorList>
            <consortium name="The Broad Institute Genomics Platform"/>
            <consortium name="The Broad Institute Genome Sequencing Center for Infectious Disease"/>
            <person name="Wu L."/>
            <person name="Ma J."/>
        </authorList>
    </citation>
    <scope>NUCLEOTIDE SEQUENCE [LARGE SCALE GENOMIC DNA]</scope>
    <source>
        <strain evidence="1 2">JCM 6924</strain>
    </source>
</reference>